<accession>A0ABN7SJ65</accession>
<dbReference type="PRINTS" id="PR00722">
    <property type="entry name" value="CHYMOTRYPSIN"/>
</dbReference>
<name>A0ABN7SJ65_OIKDI</name>
<dbReference type="Proteomes" id="UP001158576">
    <property type="component" value="Chromosome XSR"/>
</dbReference>
<keyword evidence="3" id="KW-1015">Disulfide bond</keyword>
<protein>
    <submittedName>
        <fullName evidence="5">Oidioi.mRNA.OKI2018_I69.XSR.g15849.t1.cds</fullName>
    </submittedName>
</protein>
<dbReference type="InterPro" id="IPR001254">
    <property type="entry name" value="Trypsin_dom"/>
</dbReference>
<dbReference type="PROSITE" id="PS00134">
    <property type="entry name" value="TRYPSIN_HIS"/>
    <property type="match status" value="1"/>
</dbReference>
<evidence type="ECO:0000313" key="5">
    <source>
        <dbReference type="EMBL" id="CAG5098641.1"/>
    </source>
</evidence>
<keyword evidence="2" id="KW-0720">Serine protease</keyword>
<keyword evidence="6" id="KW-1185">Reference proteome</keyword>
<dbReference type="PANTHER" id="PTHR24252:SF7">
    <property type="entry name" value="HYALIN"/>
    <property type="match status" value="1"/>
</dbReference>
<dbReference type="PANTHER" id="PTHR24252">
    <property type="entry name" value="ACROSIN-RELATED"/>
    <property type="match status" value="1"/>
</dbReference>
<dbReference type="Gene3D" id="2.40.10.10">
    <property type="entry name" value="Trypsin-like serine proteases"/>
    <property type="match status" value="1"/>
</dbReference>
<dbReference type="Pfam" id="PF00089">
    <property type="entry name" value="Trypsin"/>
    <property type="match status" value="1"/>
</dbReference>
<dbReference type="EMBL" id="OU015569">
    <property type="protein sequence ID" value="CAG5098641.1"/>
    <property type="molecule type" value="Genomic_DNA"/>
</dbReference>
<keyword evidence="1" id="KW-0645">Protease</keyword>
<evidence type="ECO:0000259" key="4">
    <source>
        <dbReference type="PROSITE" id="PS50240"/>
    </source>
</evidence>
<dbReference type="SUPFAM" id="SSF50494">
    <property type="entry name" value="Trypsin-like serine proteases"/>
    <property type="match status" value="1"/>
</dbReference>
<evidence type="ECO:0000256" key="2">
    <source>
        <dbReference type="ARBA" id="ARBA00022825"/>
    </source>
</evidence>
<dbReference type="SMART" id="SM00020">
    <property type="entry name" value="Tryp_SPc"/>
    <property type="match status" value="1"/>
</dbReference>
<feature type="domain" description="Peptidase S1" evidence="4">
    <location>
        <begin position="33"/>
        <end position="226"/>
    </location>
</feature>
<dbReference type="InterPro" id="IPR018114">
    <property type="entry name" value="TRYPSIN_HIS"/>
</dbReference>
<dbReference type="CDD" id="cd00190">
    <property type="entry name" value="Tryp_SPc"/>
    <property type="match status" value="1"/>
</dbReference>
<dbReference type="PROSITE" id="PS50240">
    <property type="entry name" value="TRYPSIN_DOM"/>
    <property type="match status" value="1"/>
</dbReference>
<sequence>MDSIVTGLKTCANKSNFIKESDSRKKQKKNAKIIGGVTTFENDWPWLVYLEMGCGGTIIHEEWVLTAAHCCEGEKTITARFGEYNTEDDDEALTMTSSQIFIHPEYGQKSDGDPDNSDWCLIKFGESILQANDNDVSTQIACLPSGPIDHGEACWVAGWGDTEYDSGKYSDVILSAGVNILGPDYCQKYSNIGKLNIDDICAGLPDFDGDGDGLSRTPRIFLIDKR</sequence>
<evidence type="ECO:0000256" key="1">
    <source>
        <dbReference type="ARBA" id="ARBA00022670"/>
    </source>
</evidence>
<dbReference type="InterPro" id="IPR009003">
    <property type="entry name" value="Peptidase_S1_PA"/>
</dbReference>
<dbReference type="InterPro" id="IPR001314">
    <property type="entry name" value="Peptidase_S1A"/>
</dbReference>
<gene>
    <name evidence="5" type="ORF">OKIOD_LOCUS7407</name>
</gene>
<evidence type="ECO:0000313" key="6">
    <source>
        <dbReference type="Proteomes" id="UP001158576"/>
    </source>
</evidence>
<keyword evidence="2" id="KW-0378">Hydrolase</keyword>
<reference evidence="5 6" key="1">
    <citation type="submission" date="2021-04" db="EMBL/GenBank/DDBJ databases">
        <authorList>
            <person name="Bliznina A."/>
        </authorList>
    </citation>
    <scope>NUCLEOTIDE SEQUENCE [LARGE SCALE GENOMIC DNA]</scope>
</reference>
<evidence type="ECO:0000256" key="3">
    <source>
        <dbReference type="ARBA" id="ARBA00023157"/>
    </source>
</evidence>
<organism evidence="5 6">
    <name type="scientific">Oikopleura dioica</name>
    <name type="common">Tunicate</name>
    <dbReference type="NCBI Taxonomy" id="34765"/>
    <lineage>
        <taxon>Eukaryota</taxon>
        <taxon>Metazoa</taxon>
        <taxon>Chordata</taxon>
        <taxon>Tunicata</taxon>
        <taxon>Appendicularia</taxon>
        <taxon>Copelata</taxon>
        <taxon>Oikopleuridae</taxon>
        <taxon>Oikopleura</taxon>
    </lineage>
</organism>
<dbReference type="InterPro" id="IPR043504">
    <property type="entry name" value="Peptidase_S1_PA_chymotrypsin"/>
</dbReference>
<proteinExistence type="predicted"/>